<dbReference type="InParanoid" id="A0A165BZJ0"/>
<dbReference type="EMBL" id="KV426385">
    <property type="protein sequence ID" value="KZV81535.1"/>
    <property type="molecule type" value="Genomic_DNA"/>
</dbReference>
<evidence type="ECO:0000313" key="1">
    <source>
        <dbReference type="EMBL" id="KZV81535.1"/>
    </source>
</evidence>
<gene>
    <name evidence="1" type="ORF">EXIGLDRAFT_779606</name>
</gene>
<proteinExistence type="predicted"/>
<reference evidence="1 2" key="1">
    <citation type="journal article" date="2016" name="Mol. Biol. Evol.">
        <title>Comparative Genomics of Early-Diverging Mushroom-Forming Fungi Provides Insights into the Origins of Lignocellulose Decay Capabilities.</title>
        <authorList>
            <person name="Nagy L.G."/>
            <person name="Riley R."/>
            <person name="Tritt A."/>
            <person name="Adam C."/>
            <person name="Daum C."/>
            <person name="Floudas D."/>
            <person name="Sun H."/>
            <person name="Yadav J.S."/>
            <person name="Pangilinan J."/>
            <person name="Larsson K.H."/>
            <person name="Matsuura K."/>
            <person name="Barry K."/>
            <person name="Labutti K."/>
            <person name="Kuo R."/>
            <person name="Ohm R.A."/>
            <person name="Bhattacharya S.S."/>
            <person name="Shirouzu T."/>
            <person name="Yoshinaga Y."/>
            <person name="Martin F.M."/>
            <person name="Grigoriev I.V."/>
            <person name="Hibbett D.S."/>
        </authorList>
    </citation>
    <scope>NUCLEOTIDE SEQUENCE [LARGE SCALE GENOMIC DNA]</scope>
    <source>
        <strain evidence="1 2">HHB12029</strain>
    </source>
</reference>
<accession>A0A165BZJ0</accession>
<dbReference type="Proteomes" id="UP000077266">
    <property type="component" value="Unassembled WGS sequence"/>
</dbReference>
<dbReference type="AlphaFoldDB" id="A0A165BZJ0"/>
<sequence length="171" mass="19181">MRILPSEHHLSFTHDSKSRDCSALLYNQSWLRLCLATQVVRKSVYVRLLVPGDEQSRLAASSPFAPILSPPIPHRDGSMGGATWPPYADWDSRTAGQGSTLPSNLLRSLDVVGFPSRQRNLLRGGVIDCLLTFGVYMYPLEAHHHIYPVAFHRRTIRPVRTRAIVGVLYAH</sequence>
<evidence type="ECO:0000313" key="2">
    <source>
        <dbReference type="Proteomes" id="UP000077266"/>
    </source>
</evidence>
<name>A0A165BZJ0_EXIGL</name>
<protein>
    <submittedName>
        <fullName evidence="1">Uncharacterized protein</fullName>
    </submittedName>
</protein>
<keyword evidence="2" id="KW-1185">Reference proteome</keyword>
<organism evidence="1 2">
    <name type="scientific">Exidia glandulosa HHB12029</name>
    <dbReference type="NCBI Taxonomy" id="1314781"/>
    <lineage>
        <taxon>Eukaryota</taxon>
        <taxon>Fungi</taxon>
        <taxon>Dikarya</taxon>
        <taxon>Basidiomycota</taxon>
        <taxon>Agaricomycotina</taxon>
        <taxon>Agaricomycetes</taxon>
        <taxon>Auriculariales</taxon>
        <taxon>Exidiaceae</taxon>
        <taxon>Exidia</taxon>
    </lineage>
</organism>